<dbReference type="InterPro" id="IPR036183">
    <property type="entry name" value="YajQ-like_sf"/>
</dbReference>
<keyword evidence="5" id="KW-1185">Reference proteome</keyword>
<protein>
    <recommendedName>
        <fullName evidence="3">Nucleotide-binding protein SAMN02745753_01627</fullName>
    </recommendedName>
</protein>
<dbReference type="AlphaFoldDB" id="A0A1M5A7G5"/>
<comment type="similarity">
    <text evidence="2 3">Belongs to the YajQ family.</text>
</comment>
<dbReference type="InterPro" id="IPR035571">
    <property type="entry name" value="UPF0234-like_C"/>
</dbReference>
<evidence type="ECO:0000313" key="5">
    <source>
        <dbReference type="Proteomes" id="UP000184517"/>
    </source>
</evidence>
<dbReference type="PANTHER" id="PTHR30476:SF0">
    <property type="entry name" value="UPF0234 PROTEIN YAJQ"/>
    <property type="match status" value="1"/>
</dbReference>
<dbReference type="Gene3D" id="3.30.70.860">
    <property type="match status" value="1"/>
</dbReference>
<accession>A0A1M5A7G5</accession>
<dbReference type="PANTHER" id="PTHR30476">
    <property type="entry name" value="UPF0234 PROTEIN YAJQ"/>
    <property type="match status" value="1"/>
</dbReference>
<name>A0A1M5A7G5_9GAMM</name>
<organism evidence="4 5">
    <name type="scientific">Marinomonas polaris DSM 16579</name>
    <dbReference type="NCBI Taxonomy" id="1122206"/>
    <lineage>
        <taxon>Bacteria</taxon>
        <taxon>Pseudomonadati</taxon>
        <taxon>Pseudomonadota</taxon>
        <taxon>Gammaproteobacteria</taxon>
        <taxon>Oceanospirillales</taxon>
        <taxon>Oceanospirillaceae</taxon>
        <taxon>Marinomonas</taxon>
    </lineage>
</organism>
<dbReference type="OrthoDB" id="9801447at2"/>
<dbReference type="CDD" id="cd11740">
    <property type="entry name" value="YajQ_like"/>
    <property type="match status" value="1"/>
</dbReference>
<dbReference type="Gene3D" id="3.30.70.990">
    <property type="entry name" value="YajQ-like, domain 2"/>
    <property type="match status" value="1"/>
</dbReference>
<dbReference type="FunFam" id="3.30.70.860:FF:000001">
    <property type="entry name" value="UPF0234 protein YajQ"/>
    <property type="match status" value="1"/>
</dbReference>
<reference evidence="5" key="1">
    <citation type="submission" date="2016-11" db="EMBL/GenBank/DDBJ databases">
        <authorList>
            <person name="Varghese N."/>
            <person name="Submissions S."/>
        </authorList>
    </citation>
    <scope>NUCLEOTIDE SEQUENCE [LARGE SCALE GENOMIC DNA]</scope>
    <source>
        <strain evidence="5">DSM 16579</strain>
    </source>
</reference>
<dbReference type="SUPFAM" id="SSF89963">
    <property type="entry name" value="YajQ-like"/>
    <property type="match status" value="2"/>
</dbReference>
<dbReference type="NCBIfam" id="NF003819">
    <property type="entry name" value="PRK05412.1"/>
    <property type="match status" value="1"/>
</dbReference>
<dbReference type="InterPro" id="IPR007551">
    <property type="entry name" value="YajQ/Smlt4090-like"/>
</dbReference>
<comment type="function">
    <text evidence="3">Nucleotide-binding protein.</text>
</comment>
<evidence type="ECO:0000256" key="3">
    <source>
        <dbReference type="HAMAP-Rule" id="MF_00632"/>
    </source>
</evidence>
<dbReference type="GO" id="GO:0005829">
    <property type="term" value="C:cytosol"/>
    <property type="evidence" value="ECO:0007669"/>
    <property type="project" value="TreeGrafter"/>
</dbReference>
<dbReference type="STRING" id="1122206.SAMN02745753_01627"/>
<dbReference type="HAMAP" id="MF_00632">
    <property type="entry name" value="UPF0234"/>
    <property type="match status" value="1"/>
</dbReference>
<dbReference type="InterPro" id="IPR035570">
    <property type="entry name" value="UPF0234_N"/>
</dbReference>
<dbReference type="GO" id="GO:0000166">
    <property type="term" value="F:nucleotide binding"/>
    <property type="evidence" value="ECO:0007669"/>
    <property type="project" value="UniProtKB-UniRule"/>
</dbReference>
<dbReference type="RefSeq" id="WP_072839214.1">
    <property type="nucleotide sequence ID" value="NZ_FQVF01000006.1"/>
</dbReference>
<gene>
    <name evidence="4" type="ORF">SAMN02745753_01627</name>
</gene>
<dbReference type="EMBL" id="FQVF01000006">
    <property type="protein sequence ID" value="SHF26251.1"/>
    <property type="molecule type" value="Genomic_DNA"/>
</dbReference>
<proteinExistence type="inferred from homology"/>
<keyword evidence="1 3" id="KW-0547">Nucleotide-binding</keyword>
<dbReference type="Proteomes" id="UP000184517">
    <property type="component" value="Unassembled WGS sequence"/>
</dbReference>
<evidence type="ECO:0000256" key="1">
    <source>
        <dbReference type="ARBA" id="ARBA00022741"/>
    </source>
</evidence>
<evidence type="ECO:0000256" key="2">
    <source>
        <dbReference type="ARBA" id="ARBA00093450"/>
    </source>
</evidence>
<dbReference type="Pfam" id="PF04461">
    <property type="entry name" value="YajQ"/>
    <property type="match status" value="1"/>
</dbReference>
<evidence type="ECO:0000313" key="4">
    <source>
        <dbReference type="EMBL" id="SHF26251.1"/>
    </source>
</evidence>
<sequence>MPSFDVVSELDWHEVTNAVDQANREITTRYDFKGVKAHYEIKDKKSVVMEAEAEPQLRQMSDILNQKLVGRGIDLKSLEKEDVVKGNMRASQAVKMKEGLETDEAKKIVKMIKDSKAKVQAQIQGDQLRVTGKKRDDLQEVMALLRGADLAQPVQFTNFRD</sequence>